<dbReference type="Pfam" id="PF01902">
    <property type="entry name" value="Diphthami_syn_2"/>
    <property type="match status" value="1"/>
</dbReference>
<keyword evidence="2" id="KW-0436">Ligase</keyword>
<gene>
    <name evidence="2" type="ORF">D3870_16780</name>
</gene>
<dbReference type="AlphaFoldDB" id="A0A418X4S2"/>
<comment type="caution">
    <text evidence="2">The sequence shown here is derived from an EMBL/GenBank/DDBJ whole genome shotgun (WGS) entry which is preliminary data.</text>
</comment>
<dbReference type="SUPFAM" id="SSF52402">
    <property type="entry name" value="Adenine nucleotide alpha hydrolases-like"/>
    <property type="match status" value="1"/>
</dbReference>
<proteinExistence type="predicted"/>
<dbReference type="InterPro" id="IPR030662">
    <property type="entry name" value="DPH6/MJ0570"/>
</dbReference>
<dbReference type="InterPro" id="IPR014729">
    <property type="entry name" value="Rossmann-like_a/b/a_fold"/>
</dbReference>
<accession>A0A418X4S2</accession>
<dbReference type="EC" id="6.3.1.14" evidence="2"/>
<dbReference type="NCBIfam" id="TIGR00290">
    <property type="entry name" value="MJ0570_dom"/>
    <property type="match status" value="1"/>
</dbReference>
<dbReference type="CDD" id="cd01994">
    <property type="entry name" value="AANH_PF0828-like"/>
    <property type="match status" value="1"/>
</dbReference>
<feature type="domain" description="Diphthamide synthase" evidence="1">
    <location>
        <begin position="14"/>
        <end position="212"/>
    </location>
</feature>
<evidence type="ECO:0000259" key="1">
    <source>
        <dbReference type="Pfam" id="PF01902"/>
    </source>
</evidence>
<sequence>MTIQSSHHTSPQALVSWSGGKDSCLALWRARQSGMAIRRLITAMDESGGSSRSHGVPPALISAQAAALGAEMRFYDTSWKTYEEKFIAILRAARDDGITHAIFGDIDLMPHREWEEKVCGEAGITPCLPLWDEPRRKLVDEFLSLGFKAIVVCVNGTYLGEEFCGREFDEQFLADLPPNVDACGENGEFHTFVYDGPAFAQPVAFRRSEKQRYEAPAKFGGATYWFQRLVTT</sequence>
<dbReference type="OrthoDB" id="3572539at2"/>
<evidence type="ECO:0000313" key="2">
    <source>
        <dbReference type="EMBL" id="RJG07430.1"/>
    </source>
</evidence>
<keyword evidence="3" id="KW-1185">Reference proteome</keyword>
<reference evidence="2 3" key="1">
    <citation type="submission" date="2018-09" db="EMBL/GenBank/DDBJ databases">
        <authorList>
            <person name="Zhu H."/>
        </authorList>
    </citation>
    <scope>NUCLEOTIDE SEQUENCE [LARGE SCALE GENOMIC DNA]</scope>
    <source>
        <strain evidence="2 3">K2R10-39</strain>
    </source>
</reference>
<dbReference type="Gene3D" id="3.90.1490.10">
    <property type="entry name" value="putative n-type atp pyrophosphatase, domain 2"/>
    <property type="match status" value="1"/>
</dbReference>
<name>A0A418X4S2_9BURK</name>
<dbReference type="InterPro" id="IPR002761">
    <property type="entry name" value="Diphthami_syn_dom"/>
</dbReference>
<dbReference type="PIRSF" id="PIRSF039123">
    <property type="entry name" value="Diphthamide_synthase"/>
    <property type="match status" value="1"/>
</dbReference>
<dbReference type="EMBL" id="QYUN01000002">
    <property type="protein sequence ID" value="RJG07430.1"/>
    <property type="molecule type" value="Genomic_DNA"/>
</dbReference>
<evidence type="ECO:0000313" key="3">
    <source>
        <dbReference type="Proteomes" id="UP000285190"/>
    </source>
</evidence>
<organism evidence="2 3">
    <name type="scientific">Noviherbaspirillum cavernae</name>
    <dbReference type="NCBI Taxonomy" id="2320862"/>
    <lineage>
        <taxon>Bacteria</taxon>
        <taxon>Pseudomonadati</taxon>
        <taxon>Pseudomonadota</taxon>
        <taxon>Betaproteobacteria</taxon>
        <taxon>Burkholderiales</taxon>
        <taxon>Oxalobacteraceae</taxon>
        <taxon>Noviherbaspirillum</taxon>
    </lineage>
</organism>
<protein>
    <submittedName>
        <fullName evidence="2">Diphthine--ammonia ligase</fullName>
        <ecNumber evidence="2">6.3.1.14</ecNumber>
    </submittedName>
</protein>
<dbReference type="RefSeq" id="WP_119740871.1">
    <property type="nucleotide sequence ID" value="NZ_QYUN01000002.1"/>
</dbReference>
<dbReference type="GO" id="GO:0017178">
    <property type="term" value="F:diphthine-ammonia ligase activity"/>
    <property type="evidence" value="ECO:0007669"/>
    <property type="project" value="UniProtKB-EC"/>
</dbReference>
<dbReference type="Proteomes" id="UP000285190">
    <property type="component" value="Unassembled WGS sequence"/>
</dbReference>
<dbReference type="Gene3D" id="3.40.50.620">
    <property type="entry name" value="HUPs"/>
    <property type="match status" value="1"/>
</dbReference>